<evidence type="ECO:0000256" key="2">
    <source>
        <dbReference type="PIRNR" id="PIRNR003170"/>
    </source>
</evidence>
<proteinExistence type="inferred from homology"/>
<dbReference type="Proteomes" id="UP000820669">
    <property type="component" value="Unassembled WGS sequence"/>
</dbReference>
<dbReference type="InterPro" id="IPR026285">
    <property type="entry name" value="TenA_E"/>
</dbReference>
<dbReference type="Gene3D" id="1.20.910.10">
    <property type="entry name" value="Heme oxygenase-like"/>
    <property type="match status" value="1"/>
</dbReference>
<protein>
    <recommendedName>
        <fullName evidence="2">Aminopyrimidine aminohydrolase</fullName>
        <ecNumber evidence="2">3.5.99.2</ecNumber>
    </recommendedName>
</protein>
<evidence type="ECO:0000313" key="4">
    <source>
        <dbReference type="EMBL" id="NMI00252.1"/>
    </source>
</evidence>
<evidence type="ECO:0000256" key="1">
    <source>
        <dbReference type="ARBA" id="ARBA00004948"/>
    </source>
</evidence>
<keyword evidence="2" id="KW-0784">Thiamine biosynthesis</keyword>
<evidence type="ECO:0000259" key="3">
    <source>
        <dbReference type="Pfam" id="PF03070"/>
    </source>
</evidence>
<comment type="catalytic activity">
    <reaction evidence="2">
        <text>4-amino-5-aminomethyl-2-methylpyrimidine + H2O = 4-amino-5-hydroxymethyl-2-methylpyrimidine + NH4(+)</text>
        <dbReference type="Rhea" id="RHEA:31799"/>
        <dbReference type="ChEBI" id="CHEBI:15377"/>
        <dbReference type="ChEBI" id="CHEBI:16892"/>
        <dbReference type="ChEBI" id="CHEBI:28938"/>
        <dbReference type="ChEBI" id="CHEBI:63416"/>
        <dbReference type="EC" id="3.5.99.2"/>
    </reaction>
</comment>
<dbReference type="RefSeq" id="WP_169383728.1">
    <property type="nucleotide sequence ID" value="NZ_JAAXLA010000052.1"/>
</dbReference>
<dbReference type="EC" id="3.5.99.2" evidence="2"/>
<comment type="caution">
    <text evidence="4">The sequence shown here is derived from an EMBL/GenBank/DDBJ whole genome shotgun (WGS) entry which is preliminary data.</text>
</comment>
<dbReference type="PANTHER" id="PTHR43198:SF2">
    <property type="entry name" value="SI:CH1073-67J19.1-RELATED"/>
    <property type="match status" value="1"/>
</dbReference>
<dbReference type="CDD" id="cd19358">
    <property type="entry name" value="TenA_E_Spr0628-like"/>
    <property type="match status" value="1"/>
</dbReference>
<dbReference type="InterPro" id="IPR050967">
    <property type="entry name" value="Thiamine_Salvage_TenA"/>
</dbReference>
<dbReference type="InterPro" id="IPR004305">
    <property type="entry name" value="Thiaminase-2/PQQC"/>
</dbReference>
<dbReference type="PANTHER" id="PTHR43198">
    <property type="entry name" value="BIFUNCTIONAL TH2 PROTEIN"/>
    <property type="match status" value="1"/>
</dbReference>
<comment type="pathway">
    <text evidence="1 2">Cofactor biosynthesis; thiamine diphosphate biosynthesis.</text>
</comment>
<name>A0ABX1SFB9_9PSEU</name>
<dbReference type="EMBL" id="JAAXLA010000052">
    <property type="protein sequence ID" value="NMI00252.1"/>
    <property type="molecule type" value="Genomic_DNA"/>
</dbReference>
<comment type="catalytic activity">
    <reaction evidence="2">
        <text>thiamine + H2O = 5-(2-hydroxyethyl)-4-methylthiazole + 4-amino-5-hydroxymethyl-2-methylpyrimidine + H(+)</text>
        <dbReference type="Rhea" id="RHEA:17509"/>
        <dbReference type="ChEBI" id="CHEBI:15377"/>
        <dbReference type="ChEBI" id="CHEBI:15378"/>
        <dbReference type="ChEBI" id="CHEBI:16892"/>
        <dbReference type="ChEBI" id="CHEBI:17957"/>
        <dbReference type="ChEBI" id="CHEBI:18385"/>
        <dbReference type="EC" id="3.5.99.2"/>
    </reaction>
</comment>
<dbReference type="Pfam" id="PF03070">
    <property type="entry name" value="TENA_THI-4"/>
    <property type="match status" value="1"/>
</dbReference>
<gene>
    <name evidence="4" type="ORF">HF526_23500</name>
</gene>
<comment type="function">
    <text evidence="2">Catalyzes an amino-pyrimidine hydrolysis reaction at the C5' of the pyrimidine moiety of thiamine compounds, a reaction that is part of a thiamine salvage pathway. Thus, catalyzes the conversion of 4-amino-5-aminomethyl-2-methylpyrimidine to 4-amino-5-hydroxymethyl-2-methylpyrimidine (HMP).</text>
</comment>
<organism evidence="4 5">
    <name type="scientific">Pseudonocardia acidicola</name>
    <dbReference type="NCBI Taxonomy" id="2724939"/>
    <lineage>
        <taxon>Bacteria</taxon>
        <taxon>Bacillati</taxon>
        <taxon>Actinomycetota</taxon>
        <taxon>Actinomycetes</taxon>
        <taxon>Pseudonocardiales</taxon>
        <taxon>Pseudonocardiaceae</taxon>
        <taxon>Pseudonocardia</taxon>
    </lineage>
</organism>
<dbReference type="PIRSF" id="PIRSF003170">
    <property type="entry name" value="Pet18p"/>
    <property type="match status" value="1"/>
</dbReference>
<keyword evidence="2" id="KW-0378">Hydrolase</keyword>
<dbReference type="InterPro" id="IPR016084">
    <property type="entry name" value="Haem_Oase-like_multi-hlx"/>
</dbReference>
<accession>A0ABX1SFB9</accession>
<feature type="domain" description="Thiaminase-2/PQQC" evidence="3">
    <location>
        <begin position="10"/>
        <end position="214"/>
    </location>
</feature>
<comment type="similarity">
    <text evidence="2">Belongs to the TenA family.</text>
</comment>
<keyword evidence="5" id="KW-1185">Reference proteome</keyword>
<evidence type="ECO:0000313" key="5">
    <source>
        <dbReference type="Proteomes" id="UP000820669"/>
    </source>
</evidence>
<dbReference type="SUPFAM" id="SSF48613">
    <property type="entry name" value="Heme oxygenase-like"/>
    <property type="match status" value="1"/>
</dbReference>
<sequence length="219" mass="24178">MTVSAELRAATAPVWEAAVGHRFVDELWGGTLPRDVLTRYLVQDHQFLDSFVALLGAAVAAADRPGPRLRIARQLGMVAGPENDFFDRALDALGVGEHERTHPGLLPPTTGFLALMDEVRADARYPDILAVLLVAEWLYLDWATRPGAELPAGSIDREWIELHSGPEFEQWVAFLRAEFDRAGEGLDGPARDAVGARFRRAADLERDFFEAAYRQPSTG</sequence>
<reference evidence="4 5" key="1">
    <citation type="submission" date="2020-04" db="EMBL/GenBank/DDBJ databases">
        <authorList>
            <person name="Klaysubun C."/>
            <person name="Duangmal K."/>
            <person name="Lipun K."/>
        </authorList>
    </citation>
    <scope>NUCLEOTIDE SEQUENCE [LARGE SCALE GENOMIC DNA]</scope>
    <source>
        <strain evidence="4 5">K10HN5</strain>
    </source>
</reference>